<organism evidence="1 2">
    <name type="scientific">Danaus chrysippus</name>
    <name type="common">African queen</name>
    <dbReference type="NCBI Taxonomy" id="151541"/>
    <lineage>
        <taxon>Eukaryota</taxon>
        <taxon>Metazoa</taxon>
        <taxon>Ecdysozoa</taxon>
        <taxon>Arthropoda</taxon>
        <taxon>Hexapoda</taxon>
        <taxon>Insecta</taxon>
        <taxon>Pterygota</taxon>
        <taxon>Neoptera</taxon>
        <taxon>Endopterygota</taxon>
        <taxon>Lepidoptera</taxon>
        <taxon>Glossata</taxon>
        <taxon>Ditrysia</taxon>
        <taxon>Papilionoidea</taxon>
        <taxon>Nymphalidae</taxon>
        <taxon>Danainae</taxon>
        <taxon>Danaini</taxon>
        <taxon>Danaina</taxon>
        <taxon>Danaus</taxon>
        <taxon>Anosia</taxon>
    </lineage>
</organism>
<protein>
    <submittedName>
        <fullName evidence="1">(African queen) hypothetical protein</fullName>
    </submittedName>
</protein>
<name>A0A8J2R9L2_9NEOP</name>
<gene>
    <name evidence="1" type="ORF">DCHRY22_LOCUS15209</name>
</gene>
<proteinExistence type="predicted"/>
<accession>A0A8J2R9L2</accession>
<keyword evidence="2" id="KW-1185">Reference proteome</keyword>
<sequence length="203" mass="23286">MKKIKEGLQFIRTGESIRKASTRVNVPFATLKRYYWKANNCELLDELLPSELEPNYPVNKIFTDSQEIALKNYYSHCALLFYGLTPKESRKVAYQCAKINNLKMPASWETKQMAGKDWLISLRRRHNRTLKKPEPCSLSRATAFNQSNVGKFYDNLEDLISRNSAFSDGTRIFNLDETSTTTIQKPQKVLAPIGRKVIGKVTS</sequence>
<dbReference type="OrthoDB" id="6917973at2759"/>
<evidence type="ECO:0000313" key="1">
    <source>
        <dbReference type="EMBL" id="CAG9584656.1"/>
    </source>
</evidence>
<reference evidence="1" key="1">
    <citation type="submission" date="2021-09" db="EMBL/GenBank/DDBJ databases">
        <authorList>
            <person name="Martin H S."/>
        </authorList>
    </citation>
    <scope>NUCLEOTIDE SEQUENCE</scope>
</reference>
<evidence type="ECO:0000313" key="2">
    <source>
        <dbReference type="Proteomes" id="UP000789524"/>
    </source>
</evidence>
<dbReference type="AlphaFoldDB" id="A0A8J2R9L2"/>
<comment type="caution">
    <text evidence="1">The sequence shown here is derived from an EMBL/GenBank/DDBJ whole genome shotgun (WGS) entry which is preliminary data.</text>
</comment>
<dbReference type="EMBL" id="CAKASE010000082">
    <property type="protein sequence ID" value="CAG9584656.1"/>
    <property type="molecule type" value="Genomic_DNA"/>
</dbReference>
<dbReference type="Proteomes" id="UP000789524">
    <property type="component" value="Unassembled WGS sequence"/>
</dbReference>